<accession>A0A9D1IME1</accession>
<proteinExistence type="predicted"/>
<organism evidence="1 2">
    <name type="scientific">Candidatus Limisoma intestinavium</name>
    <dbReference type="NCBI Taxonomy" id="2840856"/>
    <lineage>
        <taxon>Bacteria</taxon>
        <taxon>Pseudomonadati</taxon>
        <taxon>Bacteroidota</taxon>
        <taxon>Bacteroidia</taxon>
        <taxon>Bacteroidales</taxon>
        <taxon>Candidatus Limisoma</taxon>
    </lineage>
</organism>
<name>A0A9D1IME1_9BACT</name>
<dbReference type="AlphaFoldDB" id="A0A9D1IME1"/>
<sequence length="304" mass="34522">MRPAIFGIGCMLSVAMFSSCFTGIENTGHISEKDVEKARAGERTAEDAYLDSIVPAPYASWQEGKQFYVTDNNIRLIFTPQADSLQGSTLRYVGSESFRQIDNTEEAVLVFSDGQREYRYDTGKTFRELEETPAQYLVPFMTDMDFVEQVDSMLRGKELYIKTSDWRRPDGTAERGVRYVAVRVTDVTPGDAVYPFYVAFECDGRNSGVFMSSATSSVRNMTFGKLFSFSDIRKHYRSISDDNWKLIVNGKVKKGMTKEECSLSLGAPRTIDRMPARAGLYERWVYVNGVMLVFENGLLTQYRQ</sequence>
<evidence type="ECO:0008006" key="3">
    <source>
        <dbReference type="Google" id="ProtNLM"/>
    </source>
</evidence>
<dbReference type="EMBL" id="DVMS01000102">
    <property type="protein sequence ID" value="HIU38737.1"/>
    <property type="molecule type" value="Genomic_DNA"/>
</dbReference>
<dbReference type="Proteomes" id="UP000824076">
    <property type="component" value="Unassembled WGS sequence"/>
</dbReference>
<reference evidence="1" key="1">
    <citation type="submission" date="2020-10" db="EMBL/GenBank/DDBJ databases">
        <authorList>
            <person name="Gilroy R."/>
        </authorList>
    </citation>
    <scope>NUCLEOTIDE SEQUENCE</scope>
    <source>
        <strain evidence="1">17073</strain>
    </source>
</reference>
<comment type="caution">
    <text evidence="1">The sequence shown here is derived from an EMBL/GenBank/DDBJ whole genome shotgun (WGS) entry which is preliminary data.</text>
</comment>
<evidence type="ECO:0000313" key="2">
    <source>
        <dbReference type="Proteomes" id="UP000824076"/>
    </source>
</evidence>
<gene>
    <name evidence="1" type="ORF">IAD18_03600</name>
</gene>
<reference evidence="1" key="2">
    <citation type="journal article" date="2021" name="PeerJ">
        <title>Extensive microbial diversity within the chicken gut microbiome revealed by metagenomics and culture.</title>
        <authorList>
            <person name="Gilroy R."/>
            <person name="Ravi A."/>
            <person name="Getino M."/>
            <person name="Pursley I."/>
            <person name="Horton D.L."/>
            <person name="Alikhan N.F."/>
            <person name="Baker D."/>
            <person name="Gharbi K."/>
            <person name="Hall N."/>
            <person name="Watson M."/>
            <person name="Adriaenssens E.M."/>
            <person name="Foster-Nyarko E."/>
            <person name="Jarju S."/>
            <person name="Secka A."/>
            <person name="Antonio M."/>
            <person name="Oren A."/>
            <person name="Chaudhuri R.R."/>
            <person name="La Ragione R."/>
            <person name="Hildebrand F."/>
            <person name="Pallen M.J."/>
        </authorList>
    </citation>
    <scope>NUCLEOTIDE SEQUENCE</scope>
    <source>
        <strain evidence="1">17073</strain>
    </source>
</reference>
<evidence type="ECO:0000313" key="1">
    <source>
        <dbReference type="EMBL" id="HIU38737.1"/>
    </source>
</evidence>
<protein>
    <recommendedName>
        <fullName evidence="3">Lipoprotein</fullName>
    </recommendedName>
</protein>
<dbReference type="PROSITE" id="PS51257">
    <property type="entry name" value="PROKAR_LIPOPROTEIN"/>
    <property type="match status" value="1"/>
</dbReference>